<dbReference type="EMBL" id="UGKT01000001">
    <property type="protein sequence ID" value="STT06784.1"/>
    <property type="molecule type" value="Genomic_DNA"/>
</dbReference>
<evidence type="ECO:0000313" key="3">
    <source>
        <dbReference type="Proteomes" id="UP000255518"/>
    </source>
</evidence>
<keyword evidence="1" id="KW-0812">Transmembrane</keyword>
<gene>
    <name evidence="2" type="ORF">NCTC13443_06744</name>
</gene>
<proteinExistence type="predicted"/>
<accession>A0A377V940</accession>
<dbReference type="Proteomes" id="UP000255518">
    <property type="component" value="Unassembled WGS sequence"/>
</dbReference>
<dbReference type="AlphaFoldDB" id="A0A377V940"/>
<feature type="transmembrane region" description="Helical" evidence="1">
    <location>
        <begin position="6"/>
        <end position="22"/>
    </location>
</feature>
<evidence type="ECO:0000256" key="1">
    <source>
        <dbReference type="SAM" id="Phobius"/>
    </source>
</evidence>
<sequence length="30" mass="3599">MQFEVIIPLIAYLVVVFGFIPLRHEKTRLR</sequence>
<keyword evidence="1" id="KW-0472">Membrane</keyword>
<evidence type="ECO:0000313" key="2">
    <source>
        <dbReference type="EMBL" id="STT06784.1"/>
    </source>
</evidence>
<name>A0A377V940_KLEPN</name>
<organism evidence="2 3">
    <name type="scientific">Klebsiella pneumoniae</name>
    <dbReference type="NCBI Taxonomy" id="573"/>
    <lineage>
        <taxon>Bacteria</taxon>
        <taxon>Pseudomonadati</taxon>
        <taxon>Pseudomonadota</taxon>
        <taxon>Gammaproteobacteria</taxon>
        <taxon>Enterobacterales</taxon>
        <taxon>Enterobacteriaceae</taxon>
        <taxon>Klebsiella/Raoultella group</taxon>
        <taxon>Klebsiella</taxon>
        <taxon>Klebsiella pneumoniae complex</taxon>
    </lineage>
</organism>
<keyword evidence="1" id="KW-1133">Transmembrane helix</keyword>
<reference evidence="2 3" key="1">
    <citation type="submission" date="2018-06" db="EMBL/GenBank/DDBJ databases">
        <authorList>
            <consortium name="Pathogen Informatics"/>
            <person name="Doyle S."/>
        </authorList>
    </citation>
    <scope>NUCLEOTIDE SEQUENCE [LARGE SCALE GENOMIC DNA]</scope>
    <source>
        <strain evidence="2 3">NCTC13443</strain>
    </source>
</reference>
<protein>
    <submittedName>
        <fullName evidence="2">Uncharacterized protein</fullName>
    </submittedName>
</protein>